<organism evidence="4 5">
    <name type="scientific">Triparma columacea</name>
    <dbReference type="NCBI Taxonomy" id="722753"/>
    <lineage>
        <taxon>Eukaryota</taxon>
        <taxon>Sar</taxon>
        <taxon>Stramenopiles</taxon>
        <taxon>Ochrophyta</taxon>
        <taxon>Bolidophyceae</taxon>
        <taxon>Parmales</taxon>
        <taxon>Triparmaceae</taxon>
        <taxon>Triparma</taxon>
    </lineage>
</organism>
<evidence type="ECO:0000256" key="1">
    <source>
        <dbReference type="ARBA" id="ARBA00008998"/>
    </source>
</evidence>
<reference evidence="5" key="1">
    <citation type="journal article" date="2023" name="Commun. Biol.">
        <title>Genome analysis of Parmales, the sister group of diatoms, reveals the evolutionary specialization of diatoms from phago-mixotrophs to photoautotrophs.</title>
        <authorList>
            <person name="Ban H."/>
            <person name="Sato S."/>
            <person name="Yoshikawa S."/>
            <person name="Yamada K."/>
            <person name="Nakamura Y."/>
            <person name="Ichinomiya M."/>
            <person name="Sato N."/>
            <person name="Blanc-Mathieu R."/>
            <person name="Endo H."/>
            <person name="Kuwata A."/>
            <person name="Ogata H."/>
        </authorList>
    </citation>
    <scope>NUCLEOTIDE SEQUENCE [LARGE SCALE GENOMIC DNA]</scope>
</reference>
<proteinExistence type="inferred from homology"/>
<dbReference type="InterPro" id="IPR008532">
    <property type="entry name" value="NFACT_RNA-bd"/>
</dbReference>
<evidence type="ECO:0000259" key="3">
    <source>
        <dbReference type="Pfam" id="PF05670"/>
    </source>
</evidence>
<feature type="compositionally biased region" description="Gly residues" evidence="2">
    <location>
        <begin position="218"/>
        <end position="227"/>
    </location>
</feature>
<gene>
    <name evidence="4" type="ORF">TrCOL_g4635</name>
</gene>
<dbReference type="EMBL" id="BRYA01000351">
    <property type="protein sequence ID" value="GMI47576.1"/>
    <property type="molecule type" value="Genomic_DNA"/>
</dbReference>
<dbReference type="Proteomes" id="UP001165065">
    <property type="component" value="Unassembled WGS sequence"/>
</dbReference>
<evidence type="ECO:0000313" key="4">
    <source>
        <dbReference type="EMBL" id="GMI47576.1"/>
    </source>
</evidence>
<keyword evidence="5" id="KW-1185">Reference proteome</keyword>
<name>A0A9W7LF48_9STRA</name>
<accession>A0A9W7LF48</accession>
<dbReference type="PANTHER" id="PTHR13049:SF2">
    <property type="entry name" value="COILED-COIL DOMAIN-CONTAINING PROTEIN 25"/>
    <property type="match status" value="1"/>
</dbReference>
<evidence type="ECO:0000313" key="5">
    <source>
        <dbReference type="Proteomes" id="UP001165065"/>
    </source>
</evidence>
<feature type="region of interest" description="Disordered" evidence="2">
    <location>
        <begin position="164"/>
        <end position="184"/>
    </location>
</feature>
<evidence type="ECO:0000256" key="2">
    <source>
        <dbReference type="SAM" id="MobiDB-lite"/>
    </source>
</evidence>
<comment type="caution">
    <text evidence="4">The sequence shown here is derived from an EMBL/GenBank/DDBJ whole genome shotgun (WGS) entry which is preliminary data.</text>
</comment>
<dbReference type="Pfam" id="PF05670">
    <property type="entry name" value="NFACT-R_1"/>
    <property type="match status" value="1"/>
</dbReference>
<feature type="domain" description="NFACT RNA-binding" evidence="3">
    <location>
        <begin position="1"/>
        <end position="104"/>
    </location>
</feature>
<feature type="region of interest" description="Disordered" evidence="2">
    <location>
        <begin position="196"/>
        <end position="235"/>
    </location>
</feature>
<dbReference type="InterPro" id="IPR039730">
    <property type="entry name" value="Jlp2/Ccd25"/>
</dbReference>
<comment type="similarity">
    <text evidence="1">Belongs to the CCDC25 family.</text>
</comment>
<dbReference type="OrthoDB" id="200398at2759"/>
<dbReference type="AlphaFoldDB" id="A0A9W7LF48"/>
<sequence length="235" mass="26902">MVYTFSSSTGRDLIMGENQHENEVLLHNCLPTDVWFHVSSLPSAHIYVRSCSDLSLGPSSNWGIDPKTISECCRLVKGHSIKGCKMGSVKVVASRWSNLLSPEGSEEGVVAFRDEGECRYWDGVEKDNGLIRRVEKSWERADVGRWERERREWVEGERRRVKRERKEQKEREREEERERKKKEEELSYDRVFEKIDLNDGGDGAEDLFGDEDGDWGGEGEGGGGGGGRYDESDFF</sequence>
<dbReference type="PANTHER" id="PTHR13049">
    <property type="entry name" value="DUF814-RELATED"/>
    <property type="match status" value="1"/>
</dbReference>
<feature type="compositionally biased region" description="Acidic residues" evidence="2">
    <location>
        <begin position="202"/>
        <end position="217"/>
    </location>
</feature>
<protein>
    <recommendedName>
        <fullName evidence="3">NFACT RNA-binding domain-containing protein</fullName>
    </recommendedName>
</protein>